<name>A0A4Y7Q106_9AGAM</name>
<gene>
    <name evidence="1" type="ORF">BD410DRAFT_829283</name>
</gene>
<evidence type="ECO:0008006" key="3">
    <source>
        <dbReference type="Google" id="ProtNLM"/>
    </source>
</evidence>
<sequence>MFIEPGAYTIQNVMNGNFALQSGERKIVAHAERDSISGSGHASSGFWKLWSISHLVNDKYTIRNIENDYYAASSNFPAIGENIFTTKELHQWDIKETGVKGRYVICTTASGTEQFWGLADGWLDTPISLQAKPNTTSNQWKLNKAESWTVACALRAERAYLQNEYAKIWHEHTELQNEHTRLRHKHTKLRDKHTKLCNIFELLDGDAVETFRKERALAEDLKAGLNLRRMRRRQNTHGPRLNLKHPPKIRSQSGFVKLKI</sequence>
<dbReference type="AlphaFoldDB" id="A0A4Y7Q106"/>
<evidence type="ECO:0000313" key="1">
    <source>
        <dbReference type="EMBL" id="TDL21085.1"/>
    </source>
</evidence>
<dbReference type="Gene3D" id="2.80.10.50">
    <property type="match status" value="1"/>
</dbReference>
<reference evidence="1 2" key="1">
    <citation type="submission" date="2018-06" db="EMBL/GenBank/DDBJ databases">
        <title>A transcriptomic atlas of mushroom development highlights an independent origin of complex multicellularity.</title>
        <authorList>
            <consortium name="DOE Joint Genome Institute"/>
            <person name="Krizsan K."/>
            <person name="Almasi E."/>
            <person name="Merenyi Z."/>
            <person name="Sahu N."/>
            <person name="Viragh M."/>
            <person name="Koszo T."/>
            <person name="Mondo S."/>
            <person name="Kiss B."/>
            <person name="Balint B."/>
            <person name="Kues U."/>
            <person name="Barry K."/>
            <person name="Hegedus J.C."/>
            <person name="Henrissat B."/>
            <person name="Johnson J."/>
            <person name="Lipzen A."/>
            <person name="Ohm R."/>
            <person name="Nagy I."/>
            <person name="Pangilinan J."/>
            <person name="Yan J."/>
            <person name="Xiong Y."/>
            <person name="Grigoriev I.V."/>
            <person name="Hibbett D.S."/>
            <person name="Nagy L.G."/>
        </authorList>
    </citation>
    <scope>NUCLEOTIDE SEQUENCE [LARGE SCALE GENOMIC DNA]</scope>
    <source>
        <strain evidence="1 2">SZMC22713</strain>
    </source>
</reference>
<dbReference type="VEuPathDB" id="FungiDB:BD410DRAFT_829283"/>
<accession>A0A4Y7Q106</accession>
<evidence type="ECO:0000313" key="2">
    <source>
        <dbReference type="Proteomes" id="UP000294933"/>
    </source>
</evidence>
<dbReference type="Proteomes" id="UP000294933">
    <property type="component" value="Unassembled WGS sequence"/>
</dbReference>
<protein>
    <recommendedName>
        <fullName evidence="3">Ricin B lectin domain-containing protein</fullName>
    </recommendedName>
</protein>
<keyword evidence="2" id="KW-1185">Reference proteome</keyword>
<organism evidence="1 2">
    <name type="scientific">Rickenella mellea</name>
    <dbReference type="NCBI Taxonomy" id="50990"/>
    <lineage>
        <taxon>Eukaryota</taxon>
        <taxon>Fungi</taxon>
        <taxon>Dikarya</taxon>
        <taxon>Basidiomycota</taxon>
        <taxon>Agaricomycotina</taxon>
        <taxon>Agaricomycetes</taxon>
        <taxon>Hymenochaetales</taxon>
        <taxon>Rickenellaceae</taxon>
        <taxon>Rickenella</taxon>
    </lineage>
</organism>
<proteinExistence type="predicted"/>
<dbReference type="STRING" id="50990.A0A4Y7Q106"/>
<dbReference type="EMBL" id="ML170183">
    <property type="protein sequence ID" value="TDL21085.1"/>
    <property type="molecule type" value="Genomic_DNA"/>
</dbReference>